<feature type="domain" description="ApeI dehydratase-like" evidence="1">
    <location>
        <begin position="9"/>
        <end position="93"/>
    </location>
</feature>
<dbReference type="InterPro" id="IPR029069">
    <property type="entry name" value="HotDog_dom_sf"/>
</dbReference>
<sequence length="98" mass="10592">MASVSHHESFRIPAGHPALAGHFPGNPVVPGVVVLDQVAAALARAGGRRLAELVQVKFLAPLLPEQEAQLQLETREDRLRFRVLRQDSLIASGEARLA</sequence>
<protein>
    <submittedName>
        <fullName evidence="2">Hydroxymyristoyl-ACP dehydratase</fullName>
    </submittedName>
</protein>
<dbReference type="Pfam" id="PF22818">
    <property type="entry name" value="ApeI-like"/>
    <property type="match status" value="1"/>
</dbReference>
<comment type="caution">
    <text evidence="2">The sequence shown here is derived from an EMBL/GenBank/DDBJ whole genome shotgun (WGS) entry which is preliminary data.</text>
</comment>
<evidence type="ECO:0000313" key="3">
    <source>
        <dbReference type="Proteomes" id="UP001165498"/>
    </source>
</evidence>
<accession>A0ABT1QPN1</accession>
<gene>
    <name evidence="2" type="ORF">NM961_05960</name>
</gene>
<organism evidence="2 3">
    <name type="scientific">Tahibacter harae</name>
    <dbReference type="NCBI Taxonomy" id="2963937"/>
    <lineage>
        <taxon>Bacteria</taxon>
        <taxon>Pseudomonadati</taxon>
        <taxon>Pseudomonadota</taxon>
        <taxon>Gammaproteobacteria</taxon>
        <taxon>Lysobacterales</taxon>
        <taxon>Rhodanobacteraceae</taxon>
        <taxon>Tahibacter</taxon>
    </lineage>
</organism>
<evidence type="ECO:0000259" key="1">
    <source>
        <dbReference type="Pfam" id="PF22818"/>
    </source>
</evidence>
<reference evidence="2" key="1">
    <citation type="submission" date="2022-07" db="EMBL/GenBank/DDBJ databases">
        <title>Tahibacter sp., a new gammaproteobacterium isolated from the silt sample collected at pig farm.</title>
        <authorList>
            <person name="Chen H."/>
        </authorList>
    </citation>
    <scope>NUCLEOTIDE SEQUENCE</scope>
    <source>
        <strain evidence="2">P2K</strain>
    </source>
</reference>
<dbReference type="InterPro" id="IPR054545">
    <property type="entry name" value="ApeI-like"/>
</dbReference>
<dbReference type="SUPFAM" id="SSF54637">
    <property type="entry name" value="Thioesterase/thiol ester dehydrase-isomerase"/>
    <property type="match status" value="1"/>
</dbReference>
<dbReference type="Proteomes" id="UP001165498">
    <property type="component" value="Unassembled WGS sequence"/>
</dbReference>
<keyword evidence="3" id="KW-1185">Reference proteome</keyword>
<proteinExistence type="predicted"/>
<dbReference type="Gene3D" id="3.10.129.10">
    <property type="entry name" value="Hotdog Thioesterase"/>
    <property type="match status" value="1"/>
</dbReference>
<name>A0ABT1QPN1_9GAMM</name>
<dbReference type="EMBL" id="JANFQO010000004">
    <property type="protein sequence ID" value="MCQ4164253.1"/>
    <property type="molecule type" value="Genomic_DNA"/>
</dbReference>
<evidence type="ECO:0000313" key="2">
    <source>
        <dbReference type="EMBL" id="MCQ4164253.1"/>
    </source>
</evidence>
<dbReference type="RefSeq" id="WP_255912844.1">
    <property type="nucleotide sequence ID" value="NZ_JANFQO010000004.1"/>
</dbReference>